<organism evidence="1 2">
    <name type="scientific">Granulibacter bethesdensis</name>
    <dbReference type="NCBI Taxonomy" id="364410"/>
    <lineage>
        <taxon>Bacteria</taxon>
        <taxon>Pseudomonadati</taxon>
        <taxon>Pseudomonadota</taxon>
        <taxon>Alphaproteobacteria</taxon>
        <taxon>Acetobacterales</taxon>
        <taxon>Acetobacteraceae</taxon>
        <taxon>Granulibacter</taxon>
    </lineage>
</organism>
<name>A0AAC9K7Q0_9PROT</name>
<accession>A0AAC9K7Q0</accession>
<reference evidence="2" key="1">
    <citation type="submission" date="2016-11" db="EMBL/GenBank/DDBJ databases">
        <title>Comparative genomic and phenotypic analysis of Granulibacter bethesdensis clinical isolates from patients with chronic granulomatous disease.</title>
        <authorList>
            <person name="Zarember K.A."/>
            <person name="Porcella S.F."/>
            <person name="Chu J."/>
            <person name="Ding L."/>
            <person name="Dahlstrom E."/>
            <person name="Barbian K."/>
            <person name="Martens C."/>
            <person name="Sykora L."/>
            <person name="Kramer S."/>
            <person name="Pettinato A.M."/>
            <person name="Hong H."/>
            <person name="Wald G."/>
            <person name="Berg L.J."/>
            <person name="Rogge L.S."/>
            <person name="Greenberg D.E."/>
            <person name="Falcone E.L."/>
            <person name="Neves J.F."/>
            <person name="Simoes M.J."/>
            <person name="Casal M."/>
            <person name="Rodriguez-Lopez F.C."/>
            <person name="Zelazny A."/>
            <person name="Gallin J.I."/>
            <person name="Holland S.M."/>
        </authorList>
    </citation>
    <scope>NUCLEOTIDE SEQUENCE [LARGE SCALE GENOMIC DNA]</scope>
    <source>
        <strain evidence="2">NIH9.1</strain>
    </source>
</reference>
<dbReference type="EMBL" id="CP018191">
    <property type="protein sequence ID" value="APH54991.1"/>
    <property type="molecule type" value="Genomic_DNA"/>
</dbReference>
<protein>
    <submittedName>
        <fullName evidence="1">Uncharacterized protein</fullName>
    </submittedName>
</protein>
<gene>
    <name evidence="1" type="ORF">GbCGDNIH9_8627</name>
</gene>
<proteinExistence type="predicted"/>
<evidence type="ECO:0000313" key="1">
    <source>
        <dbReference type="EMBL" id="APH54991.1"/>
    </source>
</evidence>
<sequence>MIFSSDNSAKNRMRQQTVHSFNLNEEDMRLAKNSYETNRLTMENPIF</sequence>
<dbReference type="AlphaFoldDB" id="A0AAC9K7Q0"/>
<dbReference type="Proteomes" id="UP000182373">
    <property type="component" value="Chromosome"/>
</dbReference>
<evidence type="ECO:0000313" key="2">
    <source>
        <dbReference type="Proteomes" id="UP000182373"/>
    </source>
</evidence>